<dbReference type="GO" id="GO:0005687">
    <property type="term" value="C:U4 snRNP"/>
    <property type="evidence" value="ECO:0007669"/>
    <property type="project" value="TreeGrafter"/>
</dbReference>
<keyword evidence="3" id="KW-0507">mRNA processing</keyword>
<evidence type="ECO:0000256" key="7">
    <source>
        <dbReference type="ARBA" id="ARBA00023242"/>
    </source>
</evidence>
<name>A0A1R2AMY2_9CILI</name>
<dbReference type="Gene3D" id="1.10.246.90">
    <property type="entry name" value="Nop domain"/>
    <property type="match status" value="1"/>
</dbReference>
<keyword evidence="8" id="KW-0687">Ribonucleoprotein</keyword>
<dbReference type="EMBL" id="MPUH01001899">
    <property type="protein sequence ID" value="OMJ65893.1"/>
    <property type="molecule type" value="Genomic_DNA"/>
</dbReference>
<keyword evidence="11" id="KW-1185">Reference proteome</keyword>
<evidence type="ECO:0000256" key="4">
    <source>
        <dbReference type="ARBA" id="ARBA00022728"/>
    </source>
</evidence>
<evidence type="ECO:0000256" key="1">
    <source>
        <dbReference type="ARBA" id="ARBA00004123"/>
    </source>
</evidence>
<evidence type="ECO:0000313" key="11">
    <source>
        <dbReference type="Proteomes" id="UP000187209"/>
    </source>
</evidence>
<proteinExistence type="inferred from homology"/>
<dbReference type="AlphaFoldDB" id="A0A1R2AMY2"/>
<evidence type="ECO:0000256" key="6">
    <source>
        <dbReference type="ARBA" id="ARBA00023187"/>
    </source>
</evidence>
<dbReference type="InterPro" id="IPR012976">
    <property type="entry name" value="NOSIC"/>
</dbReference>
<evidence type="ECO:0000259" key="9">
    <source>
        <dbReference type="PROSITE" id="PS51358"/>
    </source>
</evidence>
<keyword evidence="7" id="KW-0539">Nucleus</keyword>
<comment type="caution">
    <text evidence="10">The sequence shown here is derived from an EMBL/GenBank/DDBJ whole genome shotgun (WGS) entry which is preliminary data.</text>
</comment>
<dbReference type="SMART" id="SM00931">
    <property type="entry name" value="NOSIC"/>
    <property type="match status" value="1"/>
</dbReference>
<dbReference type="InterPro" id="IPR002687">
    <property type="entry name" value="Nop_dom"/>
</dbReference>
<dbReference type="InterPro" id="IPR019175">
    <property type="entry name" value="Prp31_C"/>
</dbReference>
<sequence length="434" mass="48532">MESTIAEDFLNDLADLSSDEEVSSKKPKLFEPDSLERSEILKDSHFEHLIQTINQGKTDMTSEFLQDCNSVLQKIDAELLLLHKSLRDIFFPRFPELEDLVQGIEEFTKSVQIMQNDDYEPKSLEEIIGTKVMIAIATALTRSPLKKLPNPDLIPPVSNDILSLIDNKRKILSFLQTRMASTAPNLYHLLGASVAALIITAAGNLEKLSLMPACNIQVLGLNRNHLPGLSTLNKFTSYLSSTEFVQNAGVLHKKAERMLSGKVALVARIDRFGEYKDGSKGCEYKKMLENNLEKAMEVSTLMGKKPLPVPEEYKKTKRGGERIRAAKKKYQMTDVKKMMNRVQFGVEQQDEFRDTGIGFGMLGKGKISIKASKNKHKISAKNKALLTEGTTSCFAFVGNTEVKLENPETIRENSSSKYFDSTLGFSTVLPSLKK</sequence>
<dbReference type="Gene3D" id="1.10.287.4070">
    <property type="match status" value="1"/>
</dbReference>
<dbReference type="PANTHER" id="PTHR13904:SF0">
    <property type="entry name" value="U4_U6 SMALL NUCLEAR RIBONUCLEOPROTEIN PRP31"/>
    <property type="match status" value="1"/>
</dbReference>
<dbReference type="Proteomes" id="UP000187209">
    <property type="component" value="Unassembled WGS sequence"/>
</dbReference>
<dbReference type="GO" id="GO:0071011">
    <property type="term" value="C:precatalytic spliceosome"/>
    <property type="evidence" value="ECO:0007669"/>
    <property type="project" value="TreeGrafter"/>
</dbReference>
<keyword evidence="4" id="KW-0747">Spliceosome</keyword>
<evidence type="ECO:0000256" key="2">
    <source>
        <dbReference type="ARBA" id="ARBA00005572"/>
    </source>
</evidence>
<reference evidence="10 11" key="1">
    <citation type="submission" date="2016-11" db="EMBL/GenBank/DDBJ databases">
        <title>The macronuclear genome of Stentor coeruleus: a giant cell with tiny introns.</title>
        <authorList>
            <person name="Slabodnick M."/>
            <person name="Ruby J.G."/>
            <person name="Reiff S.B."/>
            <person name="Swart E.C."/>
            <person name="Gosai S."/>
            <person name="Prabakaran S."/>
            <person name="Witkowska E."/>
            <person name="Larue G.E."/>
            <person name="Fisher S."/>
            <person name="Freeman R.M."/>
            <person name="Gunawardena J."/>
            <person name="Chu W."/>
            <person name="Stover N.A."/>
            <person name="Gregory B.D."/>
            <person name="Nowacki M."/>
            <person name="Derisi J."/>
            <person name="Roy S.W."/>
            <person name="Marshall W.F."/>
            <person name="Sood P."/>
        </authorList>
    </citation>
    <scope>NUCLEOTIDE SEQUENCE [LARGE SCALE GENOMIC DNA]</scope>
    <source>
        <strain evidence="10">WM001</strain>
    </source>
</reference>
<dbReference type="InterPro" id="IPR036070">
    <property type="entry name" value="Nop_dom_sf"/>
</dbReference>
<feature type="domain" description="Nop" evidence="9">
    <location>
        <begin position="182"/>
        <end position="297"/>
    </location>
</feature>
<dbReference type="Pfam" id="PF01798">
    <property type="entry name" value="Nop"/>
    <property type="match status" value="1"/>
</dbReference>
<comment type="subcellular location">
    <subcellularLocation>
        <location evidence="1">Nucleus</location>
    </subcellularLocation>
</comment>
<dbReference type="SUPFAM" id="SSF89124">
    <property type="entry name" value="Nop domain"/>
    <property type="match status" value="1"/>
</dbReference>
<keyword evidence="5" id="KW-0694">RNA-binding</keyword>
<gene>
    <name evidence="10" type="ORF">SteCoe_37463</name>
</gene>
<evidence type="ECO:0000313" key="10">
    <source>
        <dbReference type="EMBL" id="OMJ65893.1"/>
    </source>
</evidence>
<organism evidence="10 11">
    <name type="scientific">Stentor coeruleus</name>
    <dbReference type="NCBI Taxonomy" id="5963"/>
    <lineage>
        <taxon>Eukaryota</taxon>
        <taxon>Sar</taxon>
        <taxon>Alveolata</taxon>
        <taxon>Ciliophora</taxon>
        <taxon>Postciliodesmatophora</taxon>
        <taxon>Heterotrichea</taxon>
        <taxon>Heterotrichida</taxon>
        <taxon>Stentoridae</taxon>
        <taxon>Stentor</taxon>
    </lineage>
</organism>
<dbReference type="PROSITE" id="PS51358">
    <property type="entry name" value="NOP"/>
    <property type="match status" value="1"/>
</dbReference>
<dbReference type="PANTHER" id="PTHR13904">
    <property type="entry name" value="PRE-MRNA SPLICING FACTOR PRP31"/>
    <property type="match status" value="1"/>
</dbReference>
<dbReference type="GO" id="GO:0003723">
    <property type="term" value="F:RNA binding"/>
    <property type="evidence" value="ECO:0007669"/>
    <property type="project" value="UniProtKB-KW"/>
</dbReference>
<evidence type="ECO:0000256" key="3">
    <source>
        <dbReference type="ARBA" id="ARBA00022664"/>
    </source>
</evidence>
<keyword evidence="6" id="KW-0508">mRNA splicing</keyword>
<protein>
    <recommendedName>
        <fullName evidence="9">Nop domain-containing protein</fullName>
    </recommendedName>
</protein>
<evidence type="ECO:0000256" key="8">
    <source>
        <dbReference type="ARBA" id="ARBA00023274"/>
    </source>
</evidence>
<dbReference type="Pfam" id="PF09785">
    <property type="entry name" value="Prp31_C"/>
    <property type="match status" value="1"/>
</dbReference>
<dbReference type="OrthoDB" id="4771285at2759"/>
<accession>A0A1R2AMY2</accession>
<dbReference type="GO" id="GO:0046540">
    <property type="term" value="C:U4/U6 x U5 tri-snRNP complex"/>
    <property type="evidence" value="ECO:0007669"/>
    <property type="project" value="InterPro"/>
</dbReference>
<dbReference type="InterPro" id="IPR042239">
    <property type="entry name" value="Nop_C"/>
</dbReference>
<dbReference type="InterPro" id="IPR027105">
    <property type="entry name" value="Prp31"/>
</dbReference>
<comment type="similarity">
    <text evidence="2">Belongs to the PRP31 family.</text>
</comment>
<dbReference type="GO" id="GO:0000244">
    <property type="term" value="P:spliceosomal tri-snRNP complex assembly"/>
    <property type="evidence" value="ECO:0007669"/>
    <property type="project" value="InterPro"/>
</dbReference>
<evidence type="ECO:0000256" key="5">
    <source>
        <dbReference type="ARBA" id="ARBA00022884"/>
    </source>
</evidence>